<evidence type="ECO:0000313" key="3">
    <source>
        <dbReference type="Proteomes" id="UP000283269"/>
    </source>
</evidence>
<dbReference type="PANTHER" id="PTHR33112:SF12">
    <property type="entry name" value="HETEROKARYON INCOMPATIBILITY DOMAIN-CONTAINING PROTEIN"/>
    <property type="match status" value="1"/>
</dbReference>
<sequence length="316" mass="35180">MDTQTNKIAPLCDVCQTLNLSNTNNREPAEYPLGTWENVHRKAKKHPRCPFCGLIRSFLDSSGLGYLYKTGEASTEWKEEGGFFFQTDGDNLAFLNEDTATSPYGSARIVHETVDPELIKKWIKLCEVHHVEKCTPKQGVIKTADNSIGVKVLRLIDTQDQCIVEAAPGDRYLALSYVWGPVMPLVRLQQDTVVELTQKGAFERLREKLPITIQNAIDMVQMIGERYLWVDSLCLIQDHNDDMLDGIAHMDLVYQCAVCTIIAAHGSDANAGLPGLNKGSRDADQEIVEVLPGVKMTKTRGVYNAMSGVHATRAWT</sequence>
<comment type="caution">
    <text evidence="2">The sequence shown here is derived from an EMBL/GenBank/DDBJ whole genome shotgun (WGS) entry which is preliminary data.</text>
</comment>
<dbReference type="Proteomes" id="UP000283269">
    <property type="component" value="Unassembled WGS sequence"/>
</dbReference>
<gene>
    <name evidence="2" type="ORF">CVT25_012624</name>
</gene>
<dbReference type="AlphaFoldDB" id="A0A409XC65"/>
<accession>A0A409XC65</accession>
<dbReference type="InParanoid" id="A0A409XC65"/>
<reference evidence="2 3" key="1">
    <citation type="journal article" date="2018" name="Evol. Lett.">
        <title>Horizontal gene cluster transfer increased hallucinogenic mushroom diversity.</title>
        <authorList>
            <person name="Reynolds H.T."/>
            <person name="Vijayakumar V."/>
            <person name="Gluck-Thaler E."/>
            <person name="Korotkin H.B."/>
            <person name="Matheny P.B."/>
            <person name="Slot J.C."/>
        </authorList>
    </citation>
    <scope>NUCLEOTIDE SEQUENCE [LARGE SCALE GENOMIC DNA]</scope>
    <source>
        <strain evidence="2 3">2631</strain>
    </source>
</reference>
<dbReference type="Pfam" id="PF06985">
    <property type="entry name" value="HET"/>
    <property type="match status" value="1"/>
</dbReference>
<dbReference type="OrthoDB" id="2864819at2759"/>
<keyword evidence="3" id="KW-1185">Reference proteome</keyword>
<feature type="domain" description="Heterokaryon incompatibility" evidence="1">
    <location>
        <begin position="172"/>
        <end position="316"/>
    </location>
</feature>
<proteinExistence type="predicted"/>
<protein>
    <recommendedName>
        <fullName evidence="1">Heterokaryon incompatibility domain-containing protein</fullName>
    </recommendedName>
</protein>
<evidence type="ECO:0000313" key="2">
    <source>
        <dbReference type="EMBL" id="PPQ88345.1"/>
    </source>
</evidence>
<evidence type="ECO:0000259" key="1">
    <source>
        <dbReference type="Pfam" id="PF06985"/>
    </source>
</evidence>
<dbReference type="EMBL" id="NHYD01002095">
    <property type="protein sequence ID" value="PPQ88345.1"/>
    <property type="molecule type" value="Genomic_DNA"/>
</dbReference>
<organism evidence="2 3">
    <name type="scientific">Psilocybe cyanescens</name>
    <dbReference type="NCBI Taxonomy" id="93625"/>
    <lineage>
        <taxon>Eukaryota</taxon>
        <taxon>Fungi</taxon>
        <taxon>Dikarya</taxon>
        <taxon>Basidiomycota</taxon>
        <taxon>Agaricomycotina</taxon>
        <taxon>Agaricomycetes</taxon>
        <taxon>Agaricomycetidae</taxon>
        <taxon>Agaricales</taxon>
        <taxon>Agaricineae</taxon>
        <taxon>Strophariaceae</taxon>
        <taxon>Psilocybe</taxon>
    </lineage>
</organism>
<dbReference type="STRING" id="93625.A0A409XC65"/>
<name>A0A409XC65_PSICY</name>
<dbReference type="PANTHER" id="PTHR33112">
    <property type="entry name" value="DOMAIN PROTEIN, PUTATIVE-RELATED"/>
    <property type="match status" value="1"/>
</dbReference>
<dbReference type="InterPro" id="IPR010730">
    <property type="entry name" value="HET"/>
</dbReference>